<proteinExistence type="predicted"/>
<dbReference type="InterPro" id="IPR001789">
    <property type="entry name" value="Sig_transdc_resp-reg_receiver"/>
</dbReference>
<dbReference type="SUPFAM" id="SSF52172">
    <property type="entry name" value="CheY-like"/>
    <property type="match status" value="1"/>
</dbReference>
<comment type="caution">
    <text evidence="4">The sequence shown here is derived from an EMBL/GenBank/DDBJ whole genome shotgun (WGS) entry which is preliminary data.</text>
</comment>
<feature type="non-terminal residue" evidence="4">
    <location>
        <position position="120"/>
    </location>
</feature>
<dbReference type="AlphaFoldDB" id="X1FHC7"/>
<dbReference type="InterPro" id="IPR011006">
    <property type="entry name" value="CheY-like_superfamily"/>
</dbReference>
<dbReference type="Gene3D" id="3.40.50.2300">
    <property type="match status" value="1"/>
</dbReference>
<sequence>MEGYITETAITAEEALDKCEDRKFNVAIVDLKLPRKDGIWLLEKLNEIKSKIPVIIITNHPSIETAVQSIKKGAYDYLTKPVNFEELGLIIKKIIERQTLIAENILLRKQLKDKYSPKNI</sequence>
<feature type="domain" description="Response regulatory" evidence="3">
    <location>
        <begin position="1"/>
        <end position="95"/>
    </location>
</feature>
<name>X1FHC7_9ZZZZ</name>
<accession>X1FHC7</accession>
<organism evidence="4">
    <name type="scientific">marine sediment metagenome</name>
    <dbReference type="NCBI Taxonomy" id="412755"/>
    <lineage>
        <taxon>unclassified sequences</taxon>
        <taxon>metagenomes</taxon>
        <taxon>ecological metagenomes</taxon>
    </lineage>
</organism>
<evidence type="ECO:0000256" key="2">
    <source>
        <dbReference type="ARBA" id="ARBA00023012"/>
    </source>
</evidence>
<protein>
    <recommendedName>
        <fullName evidence="3">Response regulatory domain-containing protein</fullName>
    </recommendedName>
</protein>
<reference evidence="4" key="1">
    <citation type="journal article" date="2014" name="Front. Microbiol.">
        <title>High frequency of phylogenetically diverse reductive dehalogenase-homologous genes in deep subseafloor sedimentary metagenomes.</title>
        <authorList>
            <person name="Kawai M."/>
            <person name="Futagami T."/>
            <person name="Toyoda A."/>
            <person name="Takaki Y."/>
            <person name="Nishi S."/>
            <person name="Hori S."/>
            <person name="Arai W."/>
            <person name="Tsubouchi T."/>
            <person name="Morono Y."/>
            <person name="Uchiyama I."/>
            <person name="Ito T."/>
            <person name="Fujiyama A."/>
            <person name="Inagaki F."/>
            <person name="Takami H."/>
        </authorList>
    </citation>
    <scope>NUCLEOTIDE SEQUENCE</scope>
    <source>
        <strain evidence="4">Expedition CK06-06</strain>
    </source>
</reference>
<evidence type="ECO:0000259" key="3">
    <source>
        <dbReference type="PROSITE" id="PS50110"/>
    </source>
</evidence>
<dbReference type="PANTHER" id="PTHR44591">
    <property type="entry name" value="STRESS RESPONSE REGULATOR PROTEIN 1"/>
    <property type="match status" value="1"/>
</dbReference>
<keyword evidence="1" id="KW-0597">Phosphoprotein</keyword>
<dbReference type="Pfam" id="PF00072">
    <property type="entry name" value="Response_reg"/>
    <property type="match status" value="1"/>
</dbReference>
<evidence type="ECO:0000313" key="4">
    <source>
        <dbReference type="EMBL" id="GAH44362.1"/>
    </source>
</evidence>
<gene>
    <name evidence="4" type="ORF">S03H2_19234</name>
</gene>
<dbReference type="EMBL" id="BARU01010032">
    <property type="protein sequence ID" value="GAH44362.1"/>
    <property type="molecule type" value="Genomic_DNA"/>
</dbReference>
<dbReference type="InterPro" id="IPR050595">
    <property type="entry name" value="Bact_response_regulator"/>
</dbReference>
<evidence type="ECO:0000256" key="1">
    <source>
        <dbReference type="ARBA" id="ARBA00022553"/>
    </source>
</evidence>
<dbReference type="SMART" id="SM00448">
    <property type="entry name" value="REC"/>
    <property type="match status" value="1"/>
</dbReference>
<keyword evidence="2" id="KW-0902">Two-component regulatory system</keyword>
<dbReference type="PROSITE" id="PS50110">
    <property type="entry name" value="RESPONSE_REGULATORY"/>
    <property type="match status" value="1"/>
</dbReference>
<dbReference type="PANTHER" id="PTHR44591:SF14">
    <property type="entry name" value="PROTEIN PILG"/>
    <property type="match status" value="1"/>
</dbReference>
<dbReference type="GO" id="GO:0000160">
    <property type="term" value="P:phosphorelay signal transduction system"/>
    <property type="evidence" value="ECO:0007669"/>
    <property type="project" value="UniProtKB-KW"/>
</dbReference>